<keyword evidence="2" id="KW-1185">Reference proteome</keyword>
<evidence type="ECO:0000313" key="2">
    <source>
        <dbReference type="Proteomes" id="UP001483337"/>
    </source>
</evidence>
<accession>A0ABZ2UN05</accession>
<gene>
    <name evidence="1" type="ORF">WJM97_14035</name>
</gene>
<sequence length="63" mass="6954">MSNEEVDHLLDIAVMAGKHKELYTAAKHLSLDEKVVGSHLIKSAFESNPGESTKIIDFIQGFL</sequence>
<dbReference type="Proteomes" id="UP001483337">
    <property type="component" value="Chromosome"/>
</dbReference>
<proteinExistence type="predicted"/>
<dbReference type="RefSeq" id="WP_353929430.1">
    <property type="nucleotide sequence ID" value="NZ_CP150886.1"/>
</dbReference>
<name>A0ABZ2UN05_9CYAN</name>
<organism evidence="1 2">
    <name type="scientific">Okeanomitos corallinicola TIOX110</name>
    <dbReference type="NCBI Taxonomy" id="3133117"/>
    <lineage>
        <taxon>Bacteria</taxon>
        <taxon>Bacillati</taxon>
        <taxon>Cyanobacteriota</taxon>
        <taxon>Cyanophyceae</taxon>
        <taxon>Nostocales</taxon>
        <taxon>Aphanizomenonaceae</taxon>
        <taxon>Okeanomitos</taxon>
    </lineage>
</organism>
<evidence type="ECO:0000313" key="1">
    <source>
        <dbReference type="EMBL" id="WZB86516.1"/>
    </source>
</evidence>
<reference evidence="1 2" key="1">
    <citation type="submission" date="2024-04" db="EMBL/GenBank/DDBJ databases">
        <title>Okeanomitos corallinicola gen. &amp; sp. nov. (Nostocales, Cyanobacteria), a new toxic marine heterocyst-forming cyanobacterium from a coral reef.</title>
        <authorList>
            <person name="Li H."/>
            <person name="Li R."/>
            <person name="Kang J."/>
            <person name="Hii K.S."/>
            <person name="Mohamed H.F."/>
            <person name="Xu X."/>
            <person name="Luo Z."/>
        </authorList>
    </citation>
    <scope>NUCLEOTIDE SEQUENCE [LARGE SCALE GENOMIC DNA]</scope>
    <source>
        <strain evidence="1 2">TIOX110</strain>
    </source>
</reference>
<dbReference type="EMBL" id="CP150886">
    <property type="protein sequence ID" value="WZB86516.1"/>
    <property type="molecule type" value="Genomic_DNA"/>
</dbReference>
<protein>
    <submittedName>
        <fullName evidence="1">Uncharacterized protein</fullName>
    </submittedName>
</protein>